<accession>A0A328DNF8</accession>
<dbReference type="SUPFAM" id="SSF102405">
    <property type="entry name" value="MCP/YpsA-like"/>
    <property type="match status" value="1"/>
</dbReference>
<evidence type="ECO:0000313" key="2">
    <source>
        <dbReference type="Proteomes" id="UP000249390"/>
    </source>
</evidence>
<dbReference type="Proteomes" id="UP000249390">
    <property type="component" value="Unassembled WGS sequence"/>
</dbReference>
<organism evidence="1 2">
    <name type="scientific">Cuscuta australis</name>
    <dbReference type="NCBI Taxonomy" id="267555"/>
    <lineage>
        <taxon>Eukaryota</taxon>
        <taxon>Viridiplantae</taxon>
        <taxon>Streptophyta</taxon>
        <taxon>Embryophyta</taxon>
        <taxon>Tracheophyta</taxon>
        <taxon>Spermatophyta</taxon>
        <taxon>Magnoliopsida</taxon>
        <taxon>eudicotyledons</taxon>
        <taxon>Gunneridae</taxon>
        <taxon>Pentapetalae</taxon>
        <taxon>asterids</taxon>
        <taxon>lamiids</taxon>
        <taxon>Solanales</taxon>
        <taxon>Convolvulaceae</taxon>
        <taxon>Cuscuteae</taxon>
        <taxon>Cuscuta</taxon>
        <taxon>Cuscuta subgen. Grammica</taxon>
        <taxon>Cuscuta sect. Cleistogrammica</taxon>
    </lineage>
</organism>
<name>A0A328DNF8_9ASTE</name>
<proteinExistence type="predicted"/>
<gene>
    <name evidence="1" type="ORF">DM860_014038</name>
</gene>
<evidence type="ECO:0008006" key="3">
    <source>
        <dbReference type="Google" id="ProtNLM"/>
    </source>
</evidence>
<keyword evidence="2" id="KW-1185">Reference proteome</keyword>
<sequence length="324" mass="35140">MEGTSRTLPYTIRFVGLLGSHSLGINPKFMATAVALGRGFIPGYIATRRVYGPTYGVEHTVFSNYYKYFEINHAVEAFIVLPGGVDTMEDDAVRQNFMPSSQRKLFISSFSVDELLDKLEFAKAFPGPGNVTTNIMVFVDYEIGVGLMLKNGTAVTIRYIGTGRTVGPTAGSVVATVTGPPAGFSWFGWYPSTVGPVLRYREDGTPYRDRYCLVPGAGSVDLCVRQGLIPRLRVLHDGLFFLPNLRRRGMAAMEGQEVVVGADGVGGKGGVSRGGGGWRRSTDRRFWWGVGGDRELVEKVGVLHVASGKRAFLGALFSIFSGSL</sequence>
<comment type="caution">
    <text evidence="1">The sequence shown here is derived from an EMBL/GenBank/DDBJ whole genome shotgun (WGS) entry which is preliminary data.</text>
</comment>
<dbReference type="AlphaFoldDB" id="A0A328DNF8"/>
<protein>
    <recommendedName>
        <fullName evidence="3">Cytokinin riboside 5'-monophosphate phosphoribohydrolase</fullName>
    </recommendedName>
</protein>
<dbReference type="EMBL" id="NQVE01000117">
    <property type="protein sequence ID" value="RAL47144.1"/>
    <property type="molecule type" value="Genomic_DNA"/>
</dbReference>
<reference evidence="1 2" key="1">
    <citation type="submission" date="2018-06" db="EMBL/GenBank/DDBJ databases">
        <title>The Genome of Cuscuta australis (Dodder) Provides Insight into the Evolution of Plant Parasitism.</title>
        <authorList>
            <person name="Liu H."/>
        </authorList>
    </citation>
    <scope>NUCLEOTIDE SEQUENCE [LARGE SCALE GENOMIC DNA]</scope>
    <source>
        <strain evidence="2">cv. Yunnan</strain>
        <tissue evidence="1">Vines</tissue>
    </source>
</reference>
<evidence type="ECO:0000313" key="1">
    <source>
        <dbReference type="EMBL" id="RAL47144.1"/>
    </source>
</evidence>